<organism evidence="1">
    <name type="scientific">marine sediment metagenome</name>
    <dbReference type="NCBI Taxonomy" id="412755"/>
    <lineage>
        <taxon>unclassified sequences</taxon>
        <taxon>metagenomes</taxon>
        <taxon>ecological metagenomes</taxon>
    </lineage>
</organism>
<name>A0A0F9U6L8_9ZZZZ</name>
<protein>
    <recommendedName>
        <fullName evidence="2">Large polyvalent protein associated domain-containing protein</fullName>
    </recommendedName>
</protein>
<evidence type="ECO:0000313" key="1">
    <source>
        <dbReference type="EMBL" id="KKN56941.1"/>
    </source>
</evidence>
<dbReference type="AlphaFoldDB" id="A0A0F9U6L8"/>
<gene>
    <name evidence="1" type="ORF">LCGC14_0567330</name>
</gene>
<dbReference type="EMBL" id="LAZR01000826">
    <property type="protein sequence ID" value="KKN56941.1"/>
    <property type="molecule type" value="Genomic_DNA"/>
</dbReference>
<accession>A0A0F9U6L8</accession>
<sequence>MGTVRGLLVVYPPYEPPPISWGGQIKPQPLIKPPSPLIQGGMPQIPQIGVPQVTAPQIEEPLPFWKRALQVFATPFVWVDENIIQPGLAMSGTTLGFVDEVERDEGEDFWEWKKRSWSGWDAPGFNYNVPWSDEPYRLDLKGVMEIAPWLLIPGVGQVGRGVGIAGKLGKLETIGQKTALAGAFQAVAPAGKALGYVVEYSPWGLVEKTAGKAIKGGIKSIGFISERVGKSVSEKLWGKMPDPLPPTIAETKLTKYWKEAVMPAFGKVHRLIPEELRPAQRAVIEKHRATFAEGRILQQEWRRRVDRDLAKLGGTKEEFALTPEALAARQAKAIAEVDARVISEGLDKSVAKALKTKIQKSPEFTAVPFRKEEMAEFMAKINKAEQDGFVALGSVNALDDLLILGLIPEPRFLEQWSSVFGKEFAEATGKFINLKPSIRAKIIDGLNLPRAVLATLDLSATFRQGLILGLVRPQDVPRAFWRQLKYFGSEKLSLEMHNALRSRPLYPVAVREMRVEFQAMERGALSRVKEEPFFSNLAQNIPFVRRSERAFTGYLNEMRMSAVEAGYGVLQAQAAGSEGLTKLLPEHLKLFGDFINYASGRGTLPLNMTQYAPVLNALLFSPRYQMSTLGLPKIIGRMLLSKNPYLRKQGGLALATFVGGGVSLIGLLNITGAAKVELDPRAGDFGKIRIRTGEDAQGNPIYSETRLDPWRGYIQYARFAAQMLTGERKSAFGNMNKAERWDVALRFAQTKFSPAVGLLADLWKGENYLGEPIFEETTGFIKVARDRLLPLAVQDVMDAMEMDGVNGIWTGVPAFLGIGVLTHVNDLNRIQQKIARDMGYEAWDAIDPKRRREIENMNPELQAAMIAFDRQTMGFAWSDWHQSGKAIDEVFRTNVELAAAEYRQTGDGYQFRVKVGKAYDGRNGGYQAREQELRFEDIVKRLGVQDMAEAVVGLGPEQLAIRAYSDALWGEDMYDEFGNYKYGEADARKEELLRDMGQEMFNYVEEYRALKYDDYPPEFLQLKEAQMILKPYWEVLSEADKYFGGLDNPRKDAFIARRRKAIKRGNPLIGYYLDLFYSRS</sequence>
<proteinExistence type="predicted"/>
<reference evidence="1" key="1">
    <citation type="journal article" date="2015" name="Nature">
        <title>Complex archaea that bridge the gap between prokaryotes and eukaryotes.</title>
        <authorList>
            <person name="Spang A."/>
            <person name="Saw J.H."/>
            <person name="Jorgensen S.L."/>
            <person name="Zaremba-Niedzwiedzka K."/>
            <person name="Martijn J."/>
            <person name="Lind A.E."/>
            <person name="van Eijk R."/>
            <person name="Schleper C."/>
            <person name="Guy L."/>
            <person name="Ettema T.J."/>
        </authorList>
    </citation>
    <scope>NUCLEOTIDE SEQUENCE</scope>
</reference>
<comment type="caution">
    <text evidence="1">The sequence shown here is derived from an EMBL/GenBank/DDBJ whole genome shotgun (WGS) entry which is preliminary data.</text>
</comment>
<evidence type="ECO:0008006" key="2">
    <source>
        <dbReference type="Google" id="ProtNLM"/>
    </source>
</evidence>